<dbReference type="EMBL" id="JAACJN010000010">
    <property type="protein sequence ID" value="KAF5391465.1"/>
    <property type="molecule type" value="Genomic_DNA"/>
</dbReference>
<reference evidence="4 5" key="1">
    <citation type="journal article" date="2020" name="ISME J.">
        <title>Uncovering the hidden diversity of litter-decomposition mechanisms in mushroom-forming fungi.</title>
        <authorList>
            <person name="Floudas D."/>
            <person name="Bentzer J."/>
            <person name="Ahren D."/>
            <person name="Johansson T."/>
            <person name="Persson P."/>
            <person name="Tunlid A."/>
        </authorList>
    </citation>
    <scope>NUCLEOTIDE SEQUENCE [LARGE SCALE GENOMIC DNA]</scope>
    <source>
        <strain evidence="4 5">CBS 406.79</strain>
    </source>
</reference>
<comment type="caution">
    <text evidence="4">The sequence shown here is derived from an EMBL/GenBank/DDBJ whole genome shotgun (WGS) entry which is preliminary data.</text>
</comment>
<feature type="domain" description="Telomere length regulation protein conserved" evidence="3">
    <location>
        <begin position="559"/>
        <end position="679"/>
    </location>
</feature>
<dbReference type="Gene3D" id="1.25.40.720">
    <property type="entry name" value="Telomere length regulation protein 2, C-terminal domain"/>
    <property type="match status" value="1"/>
</dbReference>
<dbReference type="InterPro" id="IPR051970">
    <property type="entry name" value="TEL2_Regulation"/>
</dbReference>
<dbReference type="PANTHER" id="PTHR15830">
    <property type="entry name" value="TELOMERE LENGTH REGULATION PROTEIN TEL2 FAMILY MEMBER"/>
    <property type="match status" value="1"/>
</dbReference>
<evidence type="ECO:0000313" key="5">
    <source>
        <dbReference type="Proteomes" id="UP000518752"/>
    </source>
</evidence>
<dbReference type="Proteomes" id="UP000518752">
    <property type="component" value="Unassembled WGS sequence"/>
</dbReference>
<keyword evidence="5" id="KW-1185">Reference proteome</keyword>
<accession>A0A8H5HXX5</accession>
<gene>
    <name evidence="4" type="ORF">D9757_002038</name>
</gene>
<evidence type="ECO:0000259" key="3">
    <source>
        <dbReference type="Pfam" id="PF10193"/>
    </source>
</evidence>
<dbReference type="InterPro" id="IPR019337">
    <property type="entry name" value="Telomere_length_regulation_dom"/>
</dbReference>
<dbReference type="InterPro" id="IPR038528">
    <property type="entry name" value="TEL2_C_sf"/>
</dbReference>
<evidence type="ECO:0000313" key="4">
    <source>
        <dbReference type="EMBL" id="KAF5391465.1"/>
    </source>
</evidence>
<feature type="region of interest" description="Disordered" evidence="2">
    <location>
        <begin position="521"/>
        <end position="549"/>
    </location>
</feature>
<comment type="similarity">
    <text evidence="1">Belongs to the TEL2 family.</text>
</comment>
<dbReference type="GO" id="GO:0051879">
    <property type="term" value="F:Hsp90 protein binding"/>
    <property type="evidence" value="ECO:0007669"/>
    <property type="project" value="TreeGrafter"/>
</dbReference>
<evidence type="ECO:0000256" key="2">
    <source>
        <dbReference type="SAM" id="MobiDB-lite"/>
    </source>
</evidence>
<dbReference type="PANTHER" id="PTHR15830:SF10">
    <property type="entry name" value="TELOMERE LENGTH REGULATION PROTEIN TEL2 HOMOLOG"/>
    <property type="match status" value="1"/>
</dbReference>
<protein>
    <recommendedName>
        <fullName evidence="3">Telomere length regulation protein conserved domain-containing protein</fullName>
    </recommendedName>
</protein>
<dbReference type="GO" id="GO:0005829">
    <property type="term" value="C:cytosol"/>
    <property type="evidence" value="ECO:0007669"/>
    <property type="project" value="TreeGrafter"/>
</dbReference>
<sequence>MVDSDSEVRELIRQLEHPISDYDSLLALLSAPLDCLALLPPAFRRYNANPLPSASIRPFAHIPILQTALLQHVLPSWDSELRENHGLSLLDQYFCPDAFSFSSPAAGDLALIAYSTILSLPLTDHSLRLLSRLSREYPIDRLHTSVFSQKTSIEKRHQTWEDCVQDVVSVPAKVGNYCGVRKIDVPLLLQHGNYFNNLSLRCEHMILVLALGKQPSESSACYIDCLLSVLESLPSVNFLLTKLVKFGLFTPYTAHLQSRPSFFHTTLPVIRSRVSAHRPESYPTSWQQVFRGIDSDFTLRHMLVSLFSCLQKPDTATDDSALTRAFVKRESLLLCSLCPLSKDDTEIWQTISAVVLGHDWIESMSRVFVCWLANCDISLTVLTSLLNDTVSLWSNPDHIRHSLISKHRLILDSRCVLDHAINNFLPTDIVFGADLAVAEVAAQRAGKSLDFKNWNGDDSGKPWARAFRMLILNRDLDADLSLIDQQLPSLESKPLPTGESVEPSKLTLSLNATGYDSDDSVTGYLSDSSSHSNSPTPSELSQIEQDPSLNVGRKKMTRPIYLAQLGAMIRSIGGMAKDDAAEEADRIEVALNCAEALIRKKKNYGTELEENAINLAYGLVGLQDNYDLDNFKELRQNALNALVACCPRKASLCIIEEFFKNQYSTDQRNTMLNALALGARELAALPIPSSGTSQISASFPSKRLPAPLHQRYLSPSSVLPEILSGITRLAIDRGKEVAEEQVPAIVRERRFRIQKPKLISEASSPPAHTLLPSKQTTFNEVAAEFFLSPLIHRFWLFLRDERTREERTSHQEGRATYHGAGTGLILNAMVMTQFLRTLSILVHASEHAPEWLGFIAPDALELALTLGTKPMSVAEGADDSSNLDSAEVKEASVLASSLELALVVLDGCIQLDGGRSFSLDHAALLMGVREWSTVVFSRLEDGIRFRGGGGDQKVSLQRAVSGVILKVDEILSRYRRAMIDTW</sequence>
<dbReference type="AlphaFoldDB" id="A0A8H5HXX5"/>
<dbReference type="OrthoDB" id="10254187at2759"/>
<evidence type="ECO:0000256" key="1">
    <source>
        <dbReference type="ARBA" id="ARBA00006133"/>
    </source>
</evidence>
<feature type="compositionally biased region" description="Low complexity" evidence="2">
    <location>
        <begin position="526"/>
        <end position="541"/>
    </location>
</feature>
<organism evidence="4 5">
    <name type="scientific">Collybiopsis confluens</name>
    <dbReference type="NCBI Taxonomy" id="2823264"/>
    <lineage>
        <taxon>Eukaryota</taxon>
        <taxon>Fungi</taxon>
        <taxon>Dikarya</taxon>
        <taxon>Basidiomycota</taxon>
        <taxon>Agaricomycotina</taxon>
        <taxon>Agaricomycetes</taxon>
        <taxon>Agaricomycetidae</taxon>
        <taxon>Agaricales</taxon>
        <taxon>Marasmiineae</taxon>
        <taxon>Omphalotaceae</taxon>
        <taxon>Collybiopsis</taxon>
    </lineage>
</organism>
<dbReference type="GO" id="GO:0051083">
    <property type="term" value="P:'de novo' cotranslational protein folding"/>
    <property type="evidence" value="ECO:0007669"/>
    <property type="project" value="TreeGrafter"/>
</dbReference>
<dbReference type="Pfam" id="PF10193">
    <property type="entry name" value="Telomere_reg-2"/>
    <property type="match status" value="1"/>
</dbReference>
<proteinExistence type="inferred from homology"/>
<dbReference type="GO" id="GO:0042162">
    <property type="term" value="F:telomeric DNA binding"/>
    <property type="evidence" value="ECO:0007669"/>
    <property type="project" value="TreeGrafter"/>
</dbReference>
<name>A0A8H5HXX5_9AGAR</name>